<dbReference type="EMBL" id="CAUYUE010000005">
    <property type="protein sequence ID" value="CAK0771520.1"/>
    <property type="molecule type" value="Genomic_DNA"/>
</dbReference>
<dbReference type="AlphaFoldDB" id="A0AAV1I072"/>
<feature type="region of interest" description="Disordered" evidence="1">
    <location>
        <begin position="1"/>
        <end position="24"/>
    </location>
</feature>
<organism evidence="2 3">
    <name type="scientific">Coccomyxa viridis</name>
    <dbReference type="NCBI Taxonomy" id="1274662"/>
    <lineage>
        <taxon>Eukaryota</taxon>
        <taxon>Viridiplantae</taxon>
        <taxon>Chlorophyta</taxon>
        <taxon>core chlorophytes</taxon>
        <taxon>Trebouxiophyceae</taxon>
        <taxon>Trebouxiophyceae incertae sedis</taxon>
        <taxon>Coccomyxaceae</taxon>
        <taxon>Coccomyxa</taxon>
    </lineage>
</organism>
<dbReference type="Proteomes" id="UP001314263">
    <property type="component" value="Unassembled WGS sequence"/>
</dbReference>
<evidence type="ECO:0000313" key="3">
    <source>
        <dbReference type="Proteomes" id="UP001314263"/>
    </source>
</evidence>
<gene>
    <name evidence="2" type="ORF">CVIRNUC_003868</name>
</gene>
<reference evidence="2 3" key="1">
    <citation type="submission" date="2023-10" db="EMBL/GenBank/DDBJ databases">
        <authorList>
            <person name="Maclean D."/>
            <person name="Macfadyen A."/>
        </authorList>
    </citation>
    <scope>NUCLEOTIDE SEQUENCE [LARGE SCALE GENOMIC DNA]</scope>
</reference>
<protein>
    <recommendedName>
        <fullName evidence="4">Negative elongation factor B</fullName>
    </recommendedName>
</protein>
<sequence length="709" mass="77583">MSATNTLSPSHAAPSEAPPANAPAVPQAPLVGAVGQEYVHSVLTSMNPQAAVREVQKQGSFRSRRCTPLLELLDQLGLKRAEVYKSVLEAAKGRLLEAVPRMSPEKLTQLLELSFAYVGLPRLRDIPLAVLGRLQPVPAAFLKQLATDQELFQDLPLNVQQEVWEVDKKLLQQHALPTVEAYGYTTETLLRALDMDEFLPGPLGPPAKLLGGPRVSRRAIRAGSAALKRLMGMAGRSLAIYNGLADLCRVRLRDSESPYCGVKEASYCTLRSQLLMALHDNNISEITSKDPVHRLAWSLDACLKDRVLDEKRMRELHQFFGPLNRPTIGSGHIKVRMAAPRKRAREGSAWDAESAGAPGRSTSASADPAALLGDAGMVLRDPATMRLIIHHVLRRLERLVEAEQSASDDPDLVFLTSLLQLAAGCRAMLRSRRFSFPAADPELLHSFYPLIMNFMLEVQIQDPNEPDDGATEVDANLVTTLSKYEVARHISQVFCLECLAASNLHTACCLLSALVQALEKMSERAMPEFAPFAATLAQRLTKLVGAGRLAPDQPMWELAVDRFLVLAVDTEGQVHEEVLRLLTASVGKLSAHQLATYLQATLQHSRKSRKRTKRRQAEVENLQEAVANAGYETAGYAGYFSSGFGGYGTGAFSDGRLLERPEKPKLGGDGVKFLYQALVQRQPGLNQQTAPLLVQYLSTPDPVPQLGDA</sequence>
<evidence type="ECO:0000256" key="1">
    <source>
        <dbReference type="SAM" id="MobiDB-lite"/>
    </source>
</evidence>
<dbReference type="PANTHER" id="PTHR13503:SF3">
    <property type="entry name" value="NEGATIVE ELONGATION FACTOR B"/>
    <property type="match status" value="1"/>
</dbReference>
<feature type="region of interest" description="Disordered" evidence="1">
    <location>
        <begin position="341"/>
        <end position="365"/>
    </location>
</feature>
<evidence type="ECO:0008006" key="4">
    <source>
        <dbReference type="Google" id="ProtNLM"/>
    </source>
</evidence>
<dbReference type="GO" id="GO:0005634">
    <property type="term" value="C:nucleus"/>
    <property type="evidence" value="ECO:0007669"/>
    <property type="project" value="InterPro"/>
</dbReference>
<keyword evidence="3" id="KW-1185">Reference proteome</keyword>
<evidence type="ECO:0000313" key="2">
    <source>
        <dbReference type="EMBL" id="CAK0771520.1"/>
    </source>
</evidence>
<dbReference type="GO" id="GO:0045892">
    <property type="term" value="P:negative regulation of DNA-templated transcription"/>
    <property type="evidence" value="ECO:0007669"/>
    <property type="project" value="InterPro"/>
</dbReference>
<proteinExistence type="predicted"/>
<accession>A0AAV1I072</accession>
<dbReference type="InterPro" id="IPR010405">
    <property type="entry name" value="COBRA1"/>
</dbReference>
<comment type="caution">
    <text evidence="2">The sequence shown here is derived from an EMBL/GenBank/DDBJ whole genome shotgun (WGS) entry which is preliminary data.</text>
</comment>
<name>A0AAV1I072_9CHLO</name>
<dbReference type="Pfam" id="PF06209">
    <property type="entry name" value="COBRA1"/>
    <property type="match status" value="2"/>
</dbReference>
<dbReference type="PANTHER" id="PTHR13503">
    <property type="entry name" value="NEGATIVE ELONGATION FACTOR COMPLEX MEMBER B"/>
    <property type="match status" value="1"/>
</dbReference>